<evidence type="ECO:0000313" key="1">
    <source>
        <dbReference type="EMBL" id="CAF1150209.1"/>
    </source>
</evidence>
<dbReference type="EMBL" id="CAJOBC010081500">
    <property type="protein sequence ID" value="CAF4275974.1"/>
    <property type="molecule type" value="Genomic_DNA"/>
</dbReference>
<dbReference type="AlphaFoldDB" id="A0A815JLJ4"/>
<dbReference type="EMBL" id="CAJOBA010030658">
    <property type="protein sequence ID" value="CAF3955874.1"/>
    <property type="molecule type" value="Genomic_DNA"/>
</dbReference>
<gene>
    <name evidence="2" type="ORF">GPM918_LOCUS32329</name>
    <name evidence="1" type="ORF">OVA965_LOCUS21565</name>
    <name evidence="4" type="ORF">SRO942_LOCUS32999</name>
    <name evidence="3" type="ORF">TMI583_LOCUS22238</name>
</gene>
<organism evidence="2 5">
    <name type="scientific">Didymodactylos carnosus</name>
    <dbReference type="NCBI Taxonomy" id="1234261"/>
    <lineage>
        <taxon>Eukaryota</taxon>
        <taxon>Metazoa</taxon>
        <taxon>Spiralia</taxon>
        <taxon>Gnathifera</taxon>
        <taxon>Rotifera</taxon>
        <taxon>Eurotatoria</taxon>
        <taxon>Bdelloidea</taxon>
        <taxon>Philodinida</taxon>
        <taxon>Philodinidae</taxon>
        <taxon>Didymodactylos</taxon>
    </lineage>
</organism>
<reference evidence="2" key="1">
    <citation type="submission" date="2021-02" db="EMBL/GenBank/DDBJ databases">
        <authorList>
            <person name="Nowell W R."/>
        </authorList>
    </citation>
    <scope>NUCLEOTIDE SEQUENCE</scope>
</reference>
<comment type="caution">
    <text evidence="2">The sequence shown here is derived from an EMBL/GenBank/DDBJ whole genome shotgun (WGS) entry which is preliminary data.</text>
</comment>
<feature type="non-terminal residue" evidence="2">
    <location>
        <position position="1"/>
    </location>
</feature>
<keyword evidence="5" id="KW-1185">Reference proteome</keyword>
<protein>
    <submittedName>
        <fullName evidence="2">Uncharacterized protein</fullName>
    </submittedName>
</protein>
<accession>A0A815JLJ4</accession>
<dbReference type="Proteomes" id="UP000681722">
    <property type="component" value="Unassembled WGS sequence"/>
</dbReference>
<name>A0A815JLJ4_9BILA</name>
<dbReference type="Proteomes" id="UP000682733">
    <property type="component" value="Unassembled WGS sequence"/>
</dbReference>
<evidence type="ECO:0000313" key="4">
    <source>
        <dbReference type="EMBL" id="CAF4275974.1"/>
    </source>
</evidence>
<evidence type="ECO:0000313" key="5">
    <source>
        <dbReference type="Proteomes" id="UP000663829"/>
    </source>
</evidence>
<dbReference type="EMBL" id="CAJNOQ010016445">
    <property type="protein sequence ID" value="CAF1381044.1"/>
    <property type="molecule type" value="Genomic_DNA"/>
</dbReference>
<dbReference type="EMBL" id="CAJNOK010011855">
    <property type="protein sequence ID" value="CAF1150209.1"/>
    <property type="molecule type" value="Genomic_DNA"/>
</dbReference>
<dbReference type="Proteomes" id="UP000663829">
    <property type="component" value="Unassembled WGS sequence"/>
</dbReference>
<evidence type="ECO:0000313" key="3">
    <source>
        <dbReference type="EMBL" id="CAF3955874.1"/>
    </source>
</evidence>
<proteinExistence type="predicted"/>
<sequence>SPTHYMSASLSECIKLDNVAAVKGQKTVLTSQKIKYEFSKTPGS</sequence>
<evidence type="ECO:0000313" key="2">
    <source>
        <dbReference type="EMBL" id="CAF1381044.1"/>
    </source>
</evidence>
<dbReference type="Proteomes" id="UP000677228">
    <property type="component" value="Unassembled WGS sequence"/>
</dbReference>